<dbReference type="SUPFAM" id="SSF52540">
    <property type="entry name" value="P-loop containing nucleoside triphosphate hydrolases"/>
    <property type="match status" value="1"/>
</dbReference>
<dbReference type="PANTHER" id="PTHR43788">
    <property type="entry name" value="DNA2/NAM7 HELICASE FAMILY MEMBER"/>
    <property type="match status" value="1"/>
</dbReference>
<gene>
    <name evidence="6" type="ORF">H0194_02470</name>
</gene>
<dbReference type="GO" id="GO:0016787">
    <property type="term" value="F:hydrolase activity"/>
    <property type="evidence" value="ECO:0007669"/>
    <property type="project" value="UniProtKB-KW"/>
</dbReference>
<evidence type="ECO:0000256" key="3">
    <source>
        <dbReference type="ARBA" id="ARBA00022806"/>
    </source>
</evidence>
<dbReference type="InterPro" id="IPR014001">
    <property type="entry name" value="Helicase_ATP-bd"/>
</dbReference>
<evidence type="ECO:0000256" key="4">
    <source>
        <dbReference type="ARBA" id="ARBA00022840"/>
    </source>
</evidence>
<protein>
    <submittedName>
        <fullName evidence="6">AAA family ATPase</fullName>
    </submittedName>
</protein>
<evidence type="ECO:0000256" key="2">
    <source>
        <dbReference type="ARBA" id="ARBA00022801"/>
    </source>
</evidence>
<dbReference type="KEGG" id="cik:H0194_02470"/>
<dbReference type="GO" id="GO:0005524">
    <property type="term" value="F:ATP binding"/>
    <property type="evidence" value="ECO:0007669"/>
    <property type="project" value="UniProtKB-KW"/>
</dbReference>
<proteinExistence type="predicted"/>
<feature type="domain" description="Helicase ATP-binding" evidence="5">
    <location>
        <begin position="105"/>
        <end position="288"/>
    </location>
</feature>
<dbReference type="InterPro" id="IPR041679">
    <property type="entry name" value="DNA2/NAM7-like_C"/>
</dbReference>
<sequence>MNYFRDAAFLTGFGKPSWRRENLGPPEDLYDFTWQTGYSLAWYFNQQFREDALPGTLLGAFLGWGSLEALPRPDAPLTDAEITEALENYTPHNKYKLNERQREAVKNALKKPLSVIKGPPGTGKTEVIVHIIALALLQGEKVAFVSANNEAVNNVVEKFQQAFANTPEYDADVMRASAMRMAALGNSANRKTATPVDSEKPFGFEKGKGGWEANISFVDFTKNYPFVTSTVHSLRKCFRDGLEHKFDLIVMDEASQSSVLVGTLALSAARRAVIVGDQEQLAPILSGDIADSLLLRSPDFVRGSHVDLSRIDYSFLDSCVERLGGRNETLLVDHYRCHPKIIEFNNRFIYNQQLKVHRLPHHKDAFPVMYRWYHGDYREGVWLSQNRGTSANSKQLAVFREEEIPYLKRRLQEEPELSVCILAPFHGQINYVKQALYTALKPVVSDGDIEASTLDSDDELSSEVNMLTIHRSQGRGFDIVYLLPVEDGNWEWPWSQGRRLINVAVSRAKRELRIITSTTLMSQELYREISGHDHPQSILAGDDPQQMFVRLLANYVAGQASLAGNDPHFGFRQSGVRSIFDDIVKTRENKKVVEKSATGRQPLLEESIPQLIVREELAAMAASRGLRLVCQLELEDICTQEQREQLNGGEHLDFALMNASGKIFMAVEVDGGFHRFNRKEVVRKDEVGKHFAQVSGLPMEGRKSFVMDDEQLHRDRRKDEFVERNFGWKIAHLGRDSYLEERREGFENYSGRDFTTHITSPADVTGCVMLRIPTDGSTFAETNELREACSELGQLRPTIEDYLDACIHTCKTQPASAVEADLMSSSATLRSLQTLAKDYTARSLQDELAKRYIVRSESPWDFTKPPTERGNRKGVYLMISNEDEQWLVFSKRGRDYVKFMIKHAR</sequence>
<dbReference type="InterPro" id="IPR027417">
    <property type="entry name" value="P-loop_NTPase"/>
</dbReference>
<accession>A0A7G7CQQ5</accession>
<evidence type="ECO:0000313" key="7">
    <source>
        <dbReference type="Proteomes" id="UP000515743"/>
    </source>
</evidence>
<keyword evidence="4" id="KW-0067">ATP-binding</keyword>
<dbReference type="RefSeq" id="WP_185176295.1">
    <property type="nucleotide sequence ID" value="NZ_CP059404.1"/>
</dbReference>
<evidence type="ECO:0000256" key="1">
    <source>
        <dbReference type="ARBA" id="ARBA00022741"/>
    </source>
</evidence>
<reference evidence="6 7" key="1">
    <citation type="submission" date="2020-07" db="EMBL/GenBank/DDBJ databases">
        <title>Complete genome and description of Corynebacterium incognita strain Marseille-Q3630 sp. nov.</title>
        <authorList>
            <person name="Boxberger M."/>
        </authorList>
    </citation>
    <scope>NUCLEOTIDE SEQUENCE [LARGE SCALE GENOMIC DNA]</scope>
    <source>
        <strain evidence="6 7">Marseille-Q3630</strain>
    </source>
</reference>
<dbReference type="PROSITE" id="PS51192">
    <property type="entry name" value="HELICASE_ATP_BIND_1"/>
    <property type="match status" value="1"/>
</dbReference>
<dbReference type="InterPro" id="IPR050534">
    <property type="entry name" value="Coronavir_polyprotein_1ab"/>
</dbReference>
<dbReference type="EMBL" id="CP059404">
    <property type="protein sequence ID" value="QNE89921.1"/>
    <property type="molecule type" value="Genomic_DNA"/>
</dbReference>
<dbReference type="AlphaFoldDB" id="A0A7G7CQQ5"/>
<keyword evidence="7" id="KW-1185">Reference proteome</keyword>
<dbReference type="Proteomes" id="UP000515743">
    <property type="component" value="Chromosome"/>
</dbReference>
<keyword evidence="3" id="KW-0347">Helicase</keyword>
<dbReference type="Gene3D" id="3.40.50.300">
    <property type="entry name" value="P-loop containing nucleotide triphosphate hydrolases"/>
    <property type="match status" value="3"/>
</dbReference>
<dbReference type="GO" id="GO:0043139">
    <property type="term" value="F:5'-3' DNA helicase activity"/>
    <property type="evidence" value="ECO:0007669"/>
    <property type="project" value="TreeGrafter"/>
</dbReference>
<dbReference type="PANTHER" id="PTHR43788:SF8">
    <property type="entry name" value="DNA-BINDING PROTEIN SMUBP-2"/>
    <property type="match status" value="1"/>
</dbReference>
<keyword evidence="2" id="KW-0378">Hydrolase</keyword>
<organism evidence="6 7">
    <name type="scientific">Corynebacterium incognita</name>
    <dbReference type="NCBI Taxonomy" id="2754725"/>
    <lineage>
        <taxon>Bacteria</taxon>
        <taxon>Bacillati</taxon>
        <taxon>Actinomycetota</taxon>
        <taxon>Actinomycetes</taxon>
        <taxon>Mycobacteriales</taxon>
        <taxon>Corynebacteriaceae</taxon>
        <taxon>Corynebacterium</taxon>
    </lineage>
</organism>
<name>A0A7G7CQQ5_9CORY</name>
<keyword evidence="1" id="KW-0547">Nucleotide-binding</keyword>
<evidence type="ECO:0000259" key="5">
    <source>
        <dbReference type="PROSITE" id="PS51192"/>
    </source>
</evidence>
<evidence type="ECO:0000313" key="6">
    <source>
        <dbReference type="EMBL" id="QNE89921.1"/>
    </source>
</evidence>
<dbReference type="Pfam" id="PF13245">
    <property type="entry name" value="AAA_19"/>
    <property type="match status" value="1"/>
</dbReference>
<dbReference type="Pfam" id="PF13087">
    <property type="entry name" value="AAA_12"/>
    <property type="match status" value="1"/>
</dbReference>